<proteinExistence type="predicted"/>
<dbReference type="CDD" id="cd00303">
    <property type="entry name" value="retropepsin_like"/>
    <property type="match status" value="1"/>
</dbReference>
<accession>A0A9W7LYW6</accession>
<keyword evidence="2" id="KW-1185">Reference proteome</keyword>
<dbReference type="Proteomes" id="UP001165190">
    <property type="component" value="Unassembled WGS sequence"/>
</dbReference>
<gene>
    <name evidence="1" type="ORF">HRI_001669300</name>
</gene>
<dbReference type="Gene3D" id="2.40.70.10">
    <property type="entry name" value="Acid Proteases"/>
    <property type="match status" value="1"/>
</dbReference>
<reference evidence="1" key="1">
    <citation type="submission" date="2023-05" db="EMBL/GenBank/DDBJ databases">
        <title>Genome and transcriptome analyses reveal genes involved in the formation of fine ridges on petal epidermal cells in Hibiscus trionum.</title>
        <authorList>
            <person name="Koshimizu S."/>
            <person name="Masuda S."/>
            <person name="Ishii T."/>
            <person name="Shirasu K."/>
            <person name="Hoshino A."/>
            <person name="Arita M."/>
        </authorList>
    </citation>
    <scope>NUCLEOTIDE SEQUENCE</scope>
    <source>
        <strain evidence="1">Hamamatsu line</strain>
    </source>
</reference>
<protein>
    <submittedName>
        <fullName evidence="1">Uncharacterized protein</fullName>
    </submittedName>
</protein>
<organism evidence="1 2">
    <name type="scientific">Hibiscus trionum</name>
    <name type="common">Flower of an hour</name>
    <dbReference type="NCBI Taxonomy" id="183268"/>
    <lineage>
        <taxon>Eukaryota</taxon>
        <taxon>Viridiplantae</taxon>
        <taxon>Streptophyta</taxon>
        <taxon>Embryophyta</taxon>
        <taxon>Tracheophyta</taxon>
        <taxon>Spermatophyta</taxon>
        <taxon>Magnoliopsida</taxon>
        <taxon>eudicotyledons</taxon>
        <taxon>Gunneridae</taxon>
        <taxon>Pentapetalae</taxon>
        <taxon>rosids</taxon>
        <taxon>malvids</taxon>
        <taxon>Malvales</taxon>
        <taxon>Malvaceae</taxon>
        <taxon>Malvoideae</taxon>
        <taxon>Hibiscus</taxon>
    </lineage>
</organism>
<name>A0A9W7LYW6_HIBTR</name>
<evidence type="ECO:0000313" key="2">
    <source>
        <dbReference type="Proteomes" id="UP001165190"/>
    </source>
</evidence>
<dbReference type="Pfam" id="PF08284">
    <property type="entry name" value="RVP_2"/>
    <property type="match status" value="1"/>
</dbReference>
<dbReference type="EMBL" id="BSYR01000017">
    <property type="protein sequence ID" value="GMI80000.1"/>
    <property type="molecule type" value="Genomic_DNA"/>
</dbReference>
<dbReference type="OrthoDB" id="1746660at2759"/>
<comment type="caution">
    <text evidence="1">The sequence shown here is derived from an EMBL/GenBank/DDBJ whole genome shotgun (WGS) entry which is preliminary data.</text>
</comment>
<dbReference type="InterPro" id="IPR021109">
    <property type="entry name" value="Peptidase_aspartic_dom_sf"/>
</dbReference>
<sequence>MAAKPNFKQPKRISATKAQSRQERGLCYYCNAKYVPRHKCKDPQFFYWMRKEMVKRGPSKKERRSFSRNQWPRNNPWFPSMLWSGVTRPTLRFRGQVHGWEVHVLIDGESTHNFIQTRVARHLGMPIIVATIFGVLVGNDEHLQSEGCIQVLKVTVQGTELVTDFYALPLKGTEIVLCVAWMATLGPVTMDFMGSAFEFAMGETKHHWTGKSGWGHNQYSASPWGG</sequence>
<dbReference type="AlphaFoldDB" id="A0A9W7LYW6"/>
<evidence type="ECO:0000313" key="1">
    <source>
        <dbReference type="EMBL" id="GMI80000.1"/>
    </source>
</evidence>